<reference evidence="2" key="1">
    <citation type="submission" date="2020-06" db="EMBL/GenBank/DDBJ databases">
        <authorList>
            <consortium name="Plant Systems Biology data submission"/>
        </authorList>
    </citation>
    <scope>NUCLEOTIDE SEQUENCE</scope>
    <source>
        <strain evidence="2">D6</strain>
    </source>
</reference>
<evidence type="ECO:0008006" key="4">
    <source>
        <dbReference type="Google" id="ProtNLM"/>
    </source>
</evidence>
<feature type="region of interest" description="Disordered" evidence="1">
    <location>
        <begin position="1"/>
        <end position="28"/>
    </location>
</feature>
<evidence type="ECO:0000256" key="1">
    <source>
        <dbReference type="SAM" id="MobiDB-lite"/>
    </source>
</evidence>
<feature type="compositionally biased region" description="Polar residues" evidence="1">
    <location>
        <begin position="1"/>
        <end position="26"/>
    </location>
</feature>
<dbReference type="Proteomes" id="UP001153069">
    <property type="component" value="Unassembled WGS sequence"/>
</dbReference>
<evidence type="ECO:0000313" key="3">
    <source>
        <dbReference type="Proteomes" id="UP001153069"/>
    </source>
</evidence>
<gene>
    <name evidence="2" type="ORF">SEMRO_266_G103060.1</name>
</gene>
<evidence type="ECO:0000313" key="2">
    <source>
        <dbReference type="EMBL" id="CAB9506412.1"/>
    </source>
</evidence>
<proteinExistence type="predicted"/>
<keyword evidence="3" id="KW-1185">Reference proteome</keyword>
<dbReference type="EMBL" id="CAICTM010000265">
    <property type="protein sequence ID" value="CAB9506412.1"/>
    <property type="molecule type" value="Genomic_DNA"/>
</dbReference>
<sequence>MTEVNVCSSNSTTGEALQEDPSSSLPQEPCFGDYSIYRHEEVESKFLSTAASSSSLAPDTLCWVLLSKGRKRNKASQDSEGEQRKQLLSRAWIVGSSSSEQQQDGRILVRYPKGSTYRVKRENLLPVLMHSSLIVVLAETNLYRRFAVVHTRPNDAFTEIGCDVGILVHRIWEHSTCPQYVSGMDKAPEDIAQAQQRYPNCKFVTWNVPLLQTSQEQDTTSTDNHNPPLPMDLFPQSRKELVVAIDINGNRELEAVQHCIRIVIQEWKPRLIIVKSRELYAQLGGSHKRQDKTDS</sequence>
<dbReference type="AlphaFoldDB" id="A0A9N8HB60"/>
<protein>
    <recommendedName>
        <fullName evidence="4">Methyltransferase</fullName>
    </recommendedName>
</protein>
<name>A0A9N8HB60_9STRA</name>
<dbReference type="OrthoDB" id="192907at2759"/>
<comment type="caution">
    <text evidence="2">The sequence shown here is derived from an EMBL/GenBank/DDBJ whole genome shotgun (WGS) entry which is preliminary data.</text>
</comment>
<accession>A0A9N8HB60</accession>
<organism evidence="2 3">
    <name type="scientific">Seminavis robusta</name>
    <dbReference type="NCBI Taxonomy" id="568900"/>
    <lineage>
        <taxon>Eukaryota</taxon>
        <taxon>Sar</taxon>
        <taxon>Stramenopiles</taxon>
        <taxon>Ochrophyta</taxon>
        <taxon>Bacillariophyta</taxon>
        <taxon>Bacillariophyceae</taxon>
        <taxon>Bacillariophycidae</taxon>
        <taxon>Naviculales</taxon>
        <taxon>Naviculaceae</taxon>
        <taxon>Seminavis</taxon>
    </lineage>
</organism>